<evidence type="ECO:0000313" key="3">
    <source>
        <dbReference type="EMBL" id="RGU58888.1"/>
    </source>
</evidence>
<dbReference type="PANTHER" id="PTHR46399:SF8">
    <property type="entry name" value="B30.2_SPRY DOMAIN-CONTAINING PROTEIN"/>
    <property type="match status" value="1"/>
</dbReference>
<name>A0A412TYD1_9BACT</name>
<feature type="domain" description="Ryanodine receptor Ryr" evidence="1">
    <location>
        <begin position="5"/>
        <end position="94"/>
    </location>
</feature>
<keyword evidence="3" id="KW-0675">Receptor</keyword>
<proteinExistence type="predicted"/>
<comment type="caution">
    <text evidence="3">The sequence shown here is derived from an EMBL/GenBank/DDBJ whole genome shotgun (WGS) entry which is preliminary data.</text>
</comment>
<protein>
    <submittedName>
        <fullName evidence="2">RyR domain-containing protein</fullName>
    </submittedName>
    <submittedName>
        <fullName evidence="3">Ryanodine receptor Ryr</fullName>
    </submittedName>
</protein>
<dbReference type="EMBL" id="QRYC01000001">
    <property type="protein sequence ID" value="RGU58888.1"/>
    <property type="molecule type" value="Genomic_DNA"/>
</dbReference>
<organism evidence="3 4">
    <name type="scientific">Odoribacter splanchnicus</name>
    <dbReference type="NCBI Taxonomy" id="28118"/>
    <lineage>
        <taxon>Bacteria</taxon>
        <taxon>Pseudomonadati</taxon>
        <taxon>Bacteroidota</taxon>
        <taxon>Bacteroidia</taxon>
        <taxon>Bacteroidales</taxon>
        <taxon>Odoribacteraceae</taxon>
        <taxon>Odoribacter</taxon>
    </lineage>
</organism>
<dbReference type="Proteomes" id="UP000284243">
    <property type="component" value="Unassembled WGS sequence"/>
</dbReference>
<dbReference type="RefSeq" id="WP_046402375.1">
    <property type="nucleotide sequence ID" value="NZ_CABJFF010000006.1"/>
</dbReference>
<dbReference type="EMBL" id="JAQMRD010000001">
    <property type="protein sequence ID" value="MDB9221671.1"/>
    <property type="molecule type" value="Genomic_DNA"/>
</dbReference>
<accession>A0A412TYD1</accession>
<dbReference type="GO" id="GO:0034704">
    <property type="term" value="C:calcium channel complex"/>
    <property type="evidence" value="ECO:0007669"/>
    <property type="project" value="TreeGrafter"/>
</dbReference>
<dbReference type="GO" id="GO:0005219">
    <property type="term" value="F:ryanodine-sensitive calcium-release channel activity"/>
    <property type="evidence" value="ECO:0007669"/>
    <property type="project" value="TreeGrafter"/>
</dbReference>
<dbReference type="Pfam" id="PF02026">
    <property type="entry name" value="RyR"/>
    <property type="match status" value="1"/>
</dbReference>
<gene>
    <name evidence="3" type="ORF">DWW57_00375</name>
    <name evidence="2" type="ORF">PN645_01470</name>
</gene>
<dbReference type="GO" id="GO:0014808">
    <property type="term" value="P:release of sequestered calcium ion into cytosol by sarcoplasmic reticulum"/>
    <property type="evidence" value="ECO:0007669"/>
    <property type="project" value="TreeGrafter"/>
</dbReference>
<reference evidence="2" key="2">
    <citation type="submission" date="2023-01" db="EMBL/GenBank/DDBJ databases">
        <title>Human gut microbiome strain richness.</title>
        <authorList>
            <person name="Chen-Liaw A."/>
        </authorList>
    </citation>
    <scope>NUCLEOTIDE SEQUENCE</scope>
    <source>
        <strain evidence="2">RTP21484st1_B7_RTP21484_190118</strain>
    </source>
</reference>
<dbReference type="InterPro" id="IPR003032">
    <property type="entry name" value="Ryanodine_rcpt"/>
</dbReference>
<evidence type="ECO:0000313" key="4">
    <source>
        <dbReference type="Proteomes" id="UP000284243"/>
    </source>
</evidence>
<evidence type="ECO:0000313" key="2">
    <source>
        <dbReference type="EMBL" id="MDB9221671.1"/>
    </source>
</evidence>
<dbReference type="AlphaFoldDB" id="A0A412TYD1"/>
<sequence length="99" mass="11167">MKSDYIPAPIDVSDIQLPSELCELAEIIAKNVHEVWAAGRLAEGWKYGPERNDALRTHPGLVPYEELSETEKDYDRRTAMGTLKLIQKIGFGIKKVKNV</sequence>
<reference evidence="3 4" key="1">
    <citation type="submission" date="2018-08" db="EMBL/GenBank/DDBJ databases">
        <title>A genome reference for cultivated species of the human gut microbiota.</title>
        <authorList>
            <person name="Zou Y."/>
            <person name="Xue W."/>
            <person name="Luo G."/>
        </authorList>
    </citation>
    <scope>NUCLEOTIDE SEQUENCE [LARGE SCALE GENOMIC DNA]</scope>
    <source>
        <strain evidence="3 4">AF16-14</strain>
    </source>
</reference>
<evidence type="ECO:0000259" key="1">
    <source>
        <dbReference type="Pfam" id="PF02026"/>
    </source>
</evidence>
<dbReference type="PANTHER" id="PTHR46399">
    <property type="entry name" value="B30.2/SPRY DOMAIN-CONTAINING PROTEIN"/>
    <property type="match status" value="1"/>
</dbReference>
<dbReference type="InterPro" id="IPR015925">
    <property type="entry name" value="Ryanodine_IP3_receptor"/>
</dbReference>
<dbReference type="Gene3D" id="6.20.350.10">
    <property type="match status" value="1"/>
</dbReference>
<dbReference type="Proteomes" id="UP001212263">
    <property type="component" value="Unassembled WGS sequence"/>
</dbReference>